<feature type="transmembrane region" description="Helical" evidence="6">
    <location>
        <begin position="435"/>
        <end position="454"/>
    </location>
</feature>
<dbReference type="GO" id="GO:1990961">
    <property type="term" value="P:xenobiotic detoxification by transmembrane export across the plasma membrane"/>
    <property type="evidence" value="ECO:0007669"/>
    <property type="project" value="InterPro"/>
</dbReference>
<dbReference type="GO" id="GO:0042910">
    <property type="term" value="F:xenobiotic transmembrane transporter activity"/>
    <property type="evidence" value="ECO:0007669"/>
    <property type="project" value="InterPro"/>
</dbReference>
<feature type="transmembrane region" description="Helical" evidence="6">
    <location>
        <begin position="75"/>
        <end position="96"/>
    </location>
</feature>
<dbReference type="InterPro" id="IPR045069">
    <property type="entry name" value="MATE_euk"/>
</dbReference>
<proteinExistence type="inferred from homology"/>
<evidence type="ECO:0000256" key="2">
    <source>
        <dbReference type="ARBA" id="ARBA00010199"/>
    </source>
</evidence>
<feature type="transmembrane region" description="Helical" evidence="6">
    <location>
        <begin position="405"/>
        <end position="429"/>
    </location>
</feature>
<evidence type="ECO:0000256" key="6">
    <source>
        <dbReference type="RuleBase" id="RU004914"/>
    </source>
</evidence>
<feature type="transmembrane region" description="Helical" evidence="6">
    <location>
        <begin position="108"/>
        <end position="133"/>
    </location>
</feature>
<feature type="transmembrane region" description="Helical" evidence="6">
    <location>
        <begin position="292"/>
        <end position="315"/>
    </location>
</feature>
<feature type="transmembrane region" description="Helical" evidence="6">
    <location>
        <begin position="179"/>
        <end position="202"/>
    </location>
</feature>
<evidence type="ECO:0000256" key="4">
    <source>
        <dbReference type="ARBA" id="ARBA00022989"/>
    </source>
</evidence>
<dbReference type="EMBL" id="KI630206">
    <property type="protein sequence ID" value="EYU44960.1"/>
    <property type="molecule type" value="Genomic_DNA"/>
</dbReference>
<dbReference type="AlphaFoldDB" id="A0A022S163"/>
<dbReference type="GO" id="GO:0016020">
    <property type="term" value="C:membrane"/>
    <property type="evidence" value="ECO:0000318"/>
    <property type="project" value="GO_Central"/>
</dbReference>
<dbReference type="Proteomes" id="UP000030748">
    <property type="component" value="Unassembled WGS sequence"/>
</dbReference>
<feature type="transmembrane region" description="Helical" evidence="6">
    <location>
        <begin position="336"/>
        <end position="360"/>
    </location>
</feature>
<dbReference type="GO" id="GO:0015297">
    <property type="term" value="F:antiporter activity"/>
    <property type="evidence" value="ECO:0007669"/>
    <property type="project" value="InterPro"/>
</dbReference>
<evidence type="ECO:0000256" key="3">
    <source>
        <dbReference type="ARBA" id="ARBA00022692"/>
    </source>
</evidence>
<protein>
    <recommendedName>
        <fullName evidence="6">Protein DETOXIFICATION</fullName>
    </recommendedName>
    <alternativeName>
        <fullName evidence="6">Multidrug and toxic compound extrusion protein</fullName>
    </alternativeName>
</protein>
<sequence>GDPEAVESQLRPQKKAAAETWWNKVVDVEEAKDQILFALPMILTNVTYYFIPLVSVMFAGHLGNLELAGSNLANTWASVSGFAFMVGLSGALETLCGQAFGAKRHRALGIYLQASCIITLIFTIVVSILWWYSDVILTLLHQDRQIAKAAGLYLKYLSPGFFAYGLLQNILRFLQTQSVVMPLVVCSFVPLALHVGIAYTLVHRTPLAYRGAPLAASISLWLSLCMLVLYVFKAKKIEKTWEGFTSESLSYVYSNLKLALPSAAMVCMECWAFEILVLLAGLMPNSKISTSLIAMCVNTQAICYMVAYGLSAAASTRVSNELGAGNPDRAKRAAVVTLKLTLVLELCVILALCFGHNIWANAFSHSPVIIKAYASMTPLLAVSVSFDFVQTVLSGVVRGCGWQHLAVFIIVGTFYFIGMPIAALLGFKFHLHAKGLWIGLICGLSAQLTGLLLLTKFTKWTRIELSQDSSTQSTPDE</sequence>
<feature type="transmembrane region" description="Helical" evidence="6">
    <location>
        <begin position="42"/>
        <end position="63"/>
    </location>
</feature>
<accession>A0A022S163</accession>
<evidence type="ECO:0000256" key="5">
    <source>
        <dbReference type="ARBA" id="ARBA00023136"/>
    </source>
</evidence>
<dbReference type="NCBIfam" id="TIGR00797">
    <property type="entry name" value="matE"/>
    <property type="match status" value="1"/>
</dbReference>
<comment type="similarity">
    <text evidence="2 6">Belongs to the multi antimicrobial extrusion (MATE) (TC 2.A.66.1) family.</text>
</comment>
<feature type="transmembrane region" description="Helical" evidence="6">
    <location>
        <begin position="372"/>
        <end position="393"/>
    </location>
</feature>
<keyword evidence="4 6" id="KW-1133">Transmembrane helix</keyword>
<dbReference type="eggNOG" id="KOG1347">
    <property type="taxonomic scope" value="Eukaryota"/>
</dbReference>
<keyword evidence="5 6" id="KW-0472">Membrane</keyword>
<evidence type="ECO:0000256" key="1">
    <source>
        <dbReference type="ARBA" id="ARBA00004141"/>
    </source>
</evidence>
<dbReference type="GO" id="GO:0022857">
    <property type="term" value="F:transmembrane transporter activity"/>
    <property type="evidence" value="ECO:0000318"/>
    <property type="project" value="GO_Central"/>
</dbReference>
<keyword evidence="8" id="KW-1185">Reference proteome</keyword>
<dbReference type="Pfam" id="PF01554">
    <property type="entry name" value="MatE"/>
    <property type="match status" value="2"/>
</dbReference>
<name>A0A022S163_ERYGU</name>
<keyword evidence="3 6" id="KW-0812">Transmembrane</keyword>
<evidence type="ECO:0000313" key="7">
    <source>
        <dbReference type="EMBL" id="EYU44960.1"/>
    </source>
</evidence>
<reference evidence="7 8" key="1">
    <citation type="journal article" date="2013" name="Proc. Natl. Acad. Sci. U.S.A.">
        <title>Fine-scale variation in meiotic recombination in Mimulus inferred from population shotgun sequencing.</title>
        <authorList>
            <person name="Hellsten U."/>
            <person name="Wright K.M."/>
            <person name="Jenkins J."/>
            <person name="Shu S."/>
            <person name="Yuan Y."/>
            <person name="Wessler S.R."/>
            <person name="Schmutz J."/>
            <person name="Willis J.H."/>
            <person name="Rokhsar D.S."/>
        </authorList>
    </citation>
    <scope>NUCLEOTIDE SEQUENCE [LARGE SCALE GENOMIC DNA]</scope>
    <source>
        <strain evidence="8">cv. DUN x IM62</strain>
    </source>
</reference>
<feature type="non-terminal residue" evidence="7">
    <location>
        <position position="1"/>
    </location>
</feature>
<feature type="transmembrane region" description="Helical" evidence="6">
    <location>
        <begin position="258"/>
        <end position="280"/>
    </location>
</feature>
<dbReference type="InterPro" id="IPR002528">
    <property type="entry name" value="MATE_fam"/>
</dbReference>
<feature type="transmembrane region" description="Helical" evidence="6">
    <location>
        <begin position="214"/>
        <end position="232"/>
    </location>
</feature>
<dbReference type="PANTHER" id="PTHR11206">
    <property type="entry name" value="MULTIDRUG RESISTANCE PROTEIN"/>
    <property type="match status" value="1"/>
</dbReference>
<gene>
    <name evidence="7" type="ORF">MIMGU_mgv1a025429mg</name>
</gene>
<organism evidence="7 8">
    <name type="scientific">Erythranthe guttata</name>
    <name type="common">Yellow monkey flower</name>
    <name type="synonym">Mimulus guttatus</name>
    <dbReference type="NCBI Taxonomy" id="4155"/>
    <lineage>
        <taxon>Eukaryota</taxon>
        <taxon>Viridiplantae</taxon>
        <taxon>Streptophyta</taxon>
        <taxon>Embryophyta</taxon>
        <taxon>Tracheophyta</taxon>
        <taxon>Spermatophyta</taxon>
        <taxon>Magnoliopsida</taxon>
        <taxon>eudicotyledons</taxon>
        <taxon>Gunneridae</taxon>
        <taxon>Pentapetalae</taxon>
        <taxon>asterids</taxon>
        <taxon>lamiids</taxon>
        <taxon>Lamiales</taxon>
        <taxon>Phrymaceae</taxon>
        <taxon>Erythranthe</taxon>
    </lineage>
</organism>
<comment type="subcellular location">
    <subcellularLocation>
        <location evidence="1">Membrane</location>
        <topology evidence="1">Multi-pass membrane protein</topology>
    </subcellularLocation>
</comment>
<evidence type="ECO:0000313" key="8">
    <source>
        <dbReference type="Proteomes" id="UP000030748"/>
    </source>
</evidence>
<dbReference type="CDD" id="cd13132">
    <property type="entry name" value="MATE_eukaryotic"/>
    <property type="match status" value="1"/>
</dbReference>
<feature type="transmembrane region" description="Helical" evidence="6">
    <location>
        <begin position="145"/>
        <end position="167"/>
    </location>
</feature>